<keyword evidence="3" id="KW-1185">Reference proteome</keyword>
<accession>A0A5J4YYD2</accession>
<feature type="region of interest" description="Disordered" evidence="1">
    <location>
        <begin position="47"/>
        <end position="85"/>
    </location>
</feature>
<protein>
    <submittedName>
        <fullName evidence="2">Uncharacterized protein</fullName>
    </submittedName>
</protein>
<comment type="caution">
    <text evidence="2">The sequence shown here is derived from an EMBL/GenBank/DDBJ whole genome shotgun (WGS) entry which is preliminary data.</text>
</comment>
<reference evidence="3" key="1">
    <citation type="journal article" date="2019" name="Nat. Commun.">
        <title>Expansion of phycobilisome linker gene families in mesophilic red algae.</title>
        <authorList>
            <person name="Lee J."/>
            <person name="Kim D."/>
            <person name="Bhattacharya D."/>
            <person name="Yoon H.S."/>
        </authorList>
    </citation>
    <scope>NUCLEOTIDE SEQUENCE [LARGE SCALE GENOMIC DNA]</scope>
    <source>
        <strain evidence="3">CCMP 1328</strain>
    </source>
</reference>
<sequence>MGNILYRVFKRYRLRYHVRAKLDEVKELVRTTYENFEVVPSFGISSGEHAAPGSRESVNQPKPGLQRDASNKRAGDGTGKEHMGPATALRSCTVSVLLDTGEFLAHEKKDVEANRIPLKLAARNVLLVRQAARQVAQEMGLDWGSSGFIHVRGLDAIVSVYEVGHHSLILHLRVSRAHEAYHDRILASVDAALGVKGSHMFTLEKRETCILNDLKELLSEYDRYFFTRLS</sequence>
<evidence type="ECO:0000313" key="3">
    <source>
        <dbReference type="Proteomes" id="UP000324585"/>
    </source>
</evidence>
<gene>
    <name evidence="2" type="ORF">FVE85_0348</name>
</gene>
<evidence type="ECO:0000313" key="2">
    <source>
        <dbReference type="EMBL" id="KAA8496619.1"/>
    </source>
</evidence>
<feature type="compositionally biased region" description="Basic and acidic residues" evidence="1">
    <location>
        <begin position="69"/>
        <end position="83"/>
    </location>
</feature>
<name>A0A5J4YYD2_PORPP</name>
<dbReference type="Proteomes" id="UP000324585">
    <property type="component" value="Unassembled WGS sequence"/>
</dbReference>
<proteinExistence type="predicted"/>
<dbReference type="EMBL" id="VRMN01000002">
    <property type="protein sequence ID" value="KAA8496619.1"/>
    <property type="molecule type" value="Genomic_DNA"/>
</dbReference>
<evidence type="ECO:0000256" key="1">
    <source>
        <dbReference type="SAM" id="MobiDB-lite"/>
    </source>
</evidence>
<organism evidence="2 3">
    <name type="scientific">Porphyridium purpureum</name>
    <name type="common">Red alga</name>
    <name type="synonym">Porphyridium cruentum</name>
    <dbReference type="NCBI Taxonomy" id="35688"/>
    <lineage>
        <taxon>Eukaryota</taxon>
        <taxon>Rhodophyta</taxon>
        <taxon>Bangiophyceae</taxon>
        <taxon>Porphyridiales</taxon>
        <taxon>Porphyridiaceae</taxon>
        <taxon>Porphyridium</taxon>
    </lineage>
</organism>
<dbReference type="AlphaFoldDB" id="A0A5J4YYD2"/>